<name>A0ABZ0B2V9_9BURK</name>
<sequence>MNEEDLSAASTQQAQQFSELLFGLRDSLTRLSLALKDARFDESVESGNDNNKVVSDLLMASKSKTK</sequence>
<protein>
    <submittedName>
        <fullName evidence="2">Uncharacterized protein</fullName>
    </submittedName>
</protein>
<dbReference type="Proteomes" id="UP001302257">
    <property type="component" value="Chromosome"/>
</dbReference>
<organism evidence="2 3">
    <name type="scientific">Rhodoferax mekongensis</name>
    <dbReference type="NCBI Taxonomy" id="3068341"/>
    <lineage>
        <taxon>Bacteria</taxon>
        <taxon>Pseudomonadati</taxon>
        <taxon>Pseudomonadota</taxon>
        <taxon>Betaproteobacteria</taxon>
        <taxon>Burkholderiales</taxon>
        <taxon>Comamonadaceae</taxon>
        <taxon>Rhodoferax</taxon>
    </lineage>
</organism>
<dbReference type="RefSeq" id="WP_313868866.1">
    <property type="nucleotide sequence ID" value="NZ_CP132507.1"/>
</dbReference>
<evidence type="ECO:0000256" key="1">
    <source>
        <dbReference type="SAM" id="MobiDB-lite"/>
    </source>
</evidence>
<evidence type="ECO:0000313" key="3">
    <source>
        <dbReference type="Proteomes" id="UP001302257"/>
    </source>
</evidence>
<gene>
    <name evidence="2" type="ORF">RAN89_06870</name>
</gene>
<proteinExistence type="predicted"/>
<dbReference type="EMBL" id="CP132507">
    <property type="protein sequence ID" value="WNO06146.1"/>
    <property type="molecule type" value="Genomic_DNA"/>
</dbReference>
<keyword evidence="3" id="KW-1185">Reference proteome</keyword>
<evidence type="ECO:0000313" key="2">
    <source>
        <dbReference type="EMBL" id="WNO06146.1"/>
    </source>
</evidence>
<accession>A0ABZ0B2V9</accession>
<feature type="region of interest" description="Disordered" evidence="1">
    <location>
        <begin position="41"/>
        <end position="66"/>
    </location>
</feature>
<reference evidence="2 3" key="1">
    <citation type="submission" date="2023-08" db="EMBL/GenBank/DDBJ databases">
        <title>Rhodoferax potami sp. nov. and Rhodoferax mekongensis sp. nov., isolated from the Mekong River in Thailand.</title>
        <authorList>
            <person name="Kitikhun S."/>
            <person name="Charoenyingcharoen P."/>
            <person name="Siriarchawattana P."/>
            <person name="Likhitrattanapisal S."/>
            <person name="Nilsakha T."/>
            <person name="Chanpet A."/>
            <person name="Rattanawaree P."/>
            <person name="Ingsriswang S."/>
        </authorList>
    </citation>
    <scope>NUCLEOTIDE SEQUENCE [LARGE SCALE GENOMIC DNA]</scope>
    <source>
        <strain evidence="2 3">TBRC 17307</strain>
    </source>
</reference>